<sequence>MAHTSPSGVPDRVVPMRVIVCGLHRTGTMSTRTALWQLGFHDCYHMQTVMQNVETHPQQWIRAFEAKYAGKGTLTKADWDRLLGHCQASCDFPIAIFSAELAEVYPDAKVVILNRDPEAWYESVLQTIYPYIKPSNFWQKLIGLYCRTFDPQTRNWANFSMAMSTFVMPFDHGLEKDKAISWFNAQYAEFRERIPEHRRIEWSVKDGWKPLCEHLGVPVPTVKDEKTGKLVEAPFPRVNDRDSFHILSRGFYSRALKRANDNMVNGLGRLTLTAVLGYGGFLAWKTNLWGRL</sequence>
<dbReference type="Gene3D" id="3.40.50.300">
    <property type="entry name" value="P-loop containing nucleotide triphosphate hydrolases"/>
    <property type="match status" value="1"/>
</dbReference>
<accession>A0A0F7ZK74</accession>
<name>A0A0F7ZK74_9HYPO</name>
<dbReference type="OrthoDB" id="408152at2759"/>
<organism evidence="1 2">
    <name type="scientific">Hirsutella minnesotensis 3608</name>
    <dbReference type="NCBI Taxonomy" id="1043627"/>
    <lineage>
        <taxon>Eukaryota</taxon>
        <taxon>Fungi</taxon>
        <taxon>Dikarya</taxon>
        <taxon>Ascomycota</taxon>
        <taxon>Pezizomycotina</taxon>
        <taxon>Sordariomycetes</taxon>
        <taxon>Hypocreomycetidae</taxon>
        <taxon>Hypocreales</taxon>
        <taxon>Ophiocordycipitaceae</taxon>
        <taxon>Hirsutella</taxon>
    </lineage>
</organism>
<dbReference type="PANTHER" id="PTHR36978">
    <property type="entry name" value="P-LOOP CONTAINING NUCLEOTIDE TRIPHOSPHATE HYDROLASE"/>
    <property type="match status" value="1"/>
</dbReference>
<dbReference type="SUPFAM" id="SSF52540">
    <property type="entry name" value="P-loop containing nucleoside triphosphate hydrolases"/>
    <property type="match status" value="1"/>
</dbReference>
<dbReference type="Proteomes" id="UP000054481">
    <property type="component" value="Unassembled WGS sequence"/>
</dbReference>
<protein>
    <recommendedName>
        <fullName evidence="3">NAD dependent epimerase/dehydratase</fullName>
    </recommendedName>
</protein>
<dbReference type="EMBL" id="KQ030635">
    <property type="protein sequence ID" value="KJZ70275.1"/>
    <property type="molecule type" value="Genomic_DNA"/>
</dbReference>
<evidence type="ECO:0000313" key="2">
    <source>
        <dbReference type="Proteomes" id="UP000054481"/>
    </source>
</evidence>
<gene>
    <name evidence="1" type="ORF">HIM_10319</name>
</gene>
<reference evidence="1 2" key="1">
    <citation type="journal article" date="2014" name="Genome Biol. Evol.">
        <title>Comparative genomics and transcriptomics analyses reveal divergent lifestyle features of nematode endoparasitic fungus Hirsutella minnesotensis.</title>
        <authorList>
            <person name="Lai Y."/>
            <person name="Liu K."/>
            <person name="Zhang X."/>
            <person name="Zhang X."/>
            <person name="Li K."/>
            <person name="Wang N."/>
            <person name="Shu C."/>
            <person name="Wu Y."/>
            <person name="Wang C."/>
            <person name="Bushley K.E."/>
            <person name="Xiang M."/>
            <person name="Liu X."/>
        </authorList>
    </citation>
    <scope>NUCLEOTIDE SEQUENCE [LARGE SCALE GENOMIC DNA]</scope>
    <source>
        <strain evidence="1 2">3608</strain>
    </source>
</reference>
<dbReference type="InterPro" id="IPR040632">
    <property type="entry name" value="Sulfotransfer_4"/>
</dbReference>
<keyword evidence="2" id="KW-1185">Reference proteome</keyword>
<dbReference type="PANTHER" id="PTHR36978:SF4">
    <property type="entry name" value="P-LOOP CONTAINING NUCLEOSIDE TRIPHOSPHATE HYDROLASE PROTEIN"/>
    <property type="match status" value="1"/>
</dbReference>
<evidence type="ECO:0008006" key="3">
    <source>
        <dbReference type="Google" id="ProtNLM"/>
    </source>
</evidence>
<dbReference type="InterPro" id="IPR027417">
    <property type="entry name" value="P-loop_NTPase"/>
</dbReference>
<dbReference type="AlphaFoldDB" id="A0A0F7ZK74"/>
<evidence type="ECO:0000313" key="1">
    <source>
        <dbReference type="EMBL" id="KJZ70275.1"/>
    </source>
</evidence>
<dbReference type="Pfam" id="PF17784">
    <property type="entry name" value="Sulfotransfer_4"/>
    <property type="match status" value="1"/>
</dbReference>
<proteinExistence type="predicted"/>